<evidence type="ECO:0000313" key="1">
    <source>
        <dbReference type="EMBL" id="SPO37218.1"/>
    </source>
</evidence>
<protein>
    <submittedName>
        <fullName evidence="1">Uncharacterized protein</fullName>
    </submittedName>
</protein>
<sequence>METLASASTHRPVIYKTQDNNCAGRGFVYQPRRVRAGRPLSVPFKIAGPEAVGIAGRIDDLGVLHRDGLQLPSPGLAYGTCTAVPLPSLAPGPPGTGPRSKRSDVDLEASVGGACGGRVGLAWEGRKKAELWRWPRWHASAYAPGMGASNTALTPRIQKPNSCPVRQGVTLASSSSLYSSSSFTDDGVAYEYEQGGKSLFAKGGDGRRLEILGTTSSCCVLQYLNAV</sequence>
<name>A0A5C3EYB0_9BASI</name>
<keyword evidence="2" id="KW-1185">Reference proteome</keyword>
<evidence type="ECO:0000313" key="2">
    <source>
        <dbReference type="Proteomes" id="UP000323386"/>
    </source>
</evidence>
<accession>A0A5C3EYB0</accession>
<dbReference type="Proteomes" id="UP000323386">
    <property type="component" value="Unassembled WGS sequence"/>
</dbReference>
<reference evidence="1 2" key="1">
    <citation type="submission" date="2018-03" db="EMBL/GenBank/DDBJ databases">
        <authorList>
            <person name="Guldener U."/>
        </authorList>
    </citation>
    <scope>NUCLEOTIDE SEQUENCE [LARGE SCALE GENOMIC DNA]</scope>
    <source>
        <strain evidence="1 2">DAOM196992</strain>
    </source>
</reference>
<proteinExistence type="predicted"/>
<gene>
    <name evidence="1" type="ORF">PSFLO_02690</name>
</gene>
<dbReference type="EMBL" id="OOIP01000006">
    <property type="protein sequence ID" value="SPO37218.1"/>
    <property type="molecule type" value="Genomic_DNA"/>
</dbReference>
<organism evidence="1 2">
    <name type="scientific">Pseudozyma flocculosa</name>
    <dbReference type="NCBI Taxonomy" id="84751"/>
    <lineage>
        <taxon>Eukaryota</taxon>
        <taxon>Fungi</taxon>
        <taxon>Dikarya</taxon>
        <taxon>Basidiomycota</taxon>
        <taxon>Ustilaginomycotina</taxon>
        <taxon>Ustilaginomycetes</taxon>
        <taxon>Ustilaginales</taxon>
        <taxon>Ustilaginaceae</taxon>
        <taxon>Pseudozyma</taxon>
    </lineage>
</organism>
<dbReference type="AlphaFoldDB" id="A0A5C3EYB0"/>